<keyword evidence="2" id="KW-1185">Reference proteome</keyword>
<protein>
    <submittedName>
        <fullName evidence="1">Uncharacterized protein</fullName>
    </submittedName>
</protein>
<reference evidence="1 2" key="1">
    <citation type="journal article" date="2013" name="Genome Biol.">
        <title>The genome sequence of the most widely cultivated cacao type and its use to identify candidate genes regulating pod color.</title>
        <authorList>
            <person name="Motamayor J.C."/>
            <person name="Mockaitis K."/>
            <person name="Schmutz J."/>
            <person name="Haiminen N."/>
            <person name="Iii D.L."/>
            <person name="Cornejo O."/>
            <person name="Findley S.D."/>
            <person name="Zheng P."/>
            <person name="Utro F."/>
            <person name="Royaert S."/>
            <person name="Saski C."/>
            <person name="Jenkins J."/>
            <person name="Podicheti R."/>
            <person name="Zhao M."/>
            <person name="Scheffler B.E."/>
            <person name="Stack J.C."/>
            <person name="Feltus F.A."/>
            <person name="Mustiga G.M."/>
            <person name="Amores F."/>
            <person name="Phillips W."/>
            <person name="Marelli J.P."/>
            <person name="May G.D."/>
            <person name="Shapiro H."/>
            <person name="Ma J."/>
            <person name="Bustamante C.D."/>
            <person name="Schnell R.J."/>
            <person name="Main D."/>
            <person name="Gilbert D."/>
            <person name="Parida L."/>
            <person name="Kuhn D.N."/>
        </authorList>
    </citation>
    <scope>NUCLEOTIDE SEQUENCE [LARGE SCALE GENOMIC DNA]</scope>
    <source>
        <strain evidence="2">cv. Matina 1-6</strain>
    </source>
</reference>
<evidence type="ECO:0000313" key="1">
    <source>
        <dbReference type="EMBL" id="EOX93482.1"/>
    </source>
</evidence>
<organism evidence="1 2">
    <name type="scientific">Theobroma cacao</name>
    <name type="common">Cacao</name>
    <name type="synonym">Cocoa</name>
    <dbReference type="NCBI Taxonomy" id="3641"/>
    <lineage>
        <taxon>Eukaryota</taxon>
        <taxon>Viridiplantae</taxon>
        <taxon>Streptophyta</taxon>
        <taxon>Embryophyta</taxon>
        <taxon>Tracheophyta</taxon>
        <taxon>Spermatophyta</taxon>
        <taxon>Magnoliopsida</taxon>
        <taxon>eudicotyledons</taxon>
        <taxon>Gunneridae</taxon>
        <taxon>Pentapetalae</taxon>
        <taxon>rosids</taxon>
        <taxon>malvids</taxon>
        <taxon>Malvales</taxon>
        <taxon>Malvaceae</taxon>
        <taxon>Byttnerioideae</taxon>
        <taxon>Theobroma</taxon>
    </lineage>
</organism>
<dbReference type="Gramene" id="EOX93482">
    <property type="protein sequence ID" value="EOX93482"/>
    <property type="gene ID" value="TCM_002344"/>
</dbReference>
<accession>A0A061DM25</accession>
<dbReference type="AlphaFoldDB" id="A0A061DM25"/>
<sequence length="78" mass="9135">MTKLVTFSQIIITTKKYKYNKKKVVKNFYHHFSFLRYTKLQKTTINQTFTGLQRNIRDDGDNSPTSLPLLLLLPPSLS</sequence>
<dbReference type="HOGENOM" id="CLU_2626904_0_0_1"/>
<dbReference type="EMBL" id="CM001879">
    <property type="protein sequence ID" value="EOX93482.1"/>
    <property type="molecule type" value="Genomic_DNA"/>
</dbReference>
<gene>
    <name evidence="1" type="ORF">TCM_002344</name>
</gene>
<proteinExistence type="predicted"/>
<name>A0A061DM25_THECC</name>
<dbReference type="InParanoid" id="A0A061DM25"/>
<evidence type="ECO:0000313" key="2">
    <source>
        <dbReference type="Proteomes" id="UP000026915"/>
    </source>
</evidence>
<dbReference type="Proteomes" id="UP000026915">
    <property type="component" value="Chromosome 1"/>
</dbReference>